<organism evidence="4 5">
    <name type="scientific">Larsenimonas rhizosphaerae</name>
    <dbReference type="NCBI Taxonomy" id="2944682"/>
    <lineage>
        <taxon>Bacteria</taxon>
        <taxon>Pseudomonadati</taxon>
        <taxon>Pseudomonadota</taxon>
        <taxon>Gammaproteobacteria</taxon>
        <taxon>Oceanospirillales</taxon>
        <taxon>Halomonadaceae</taxon>
        <taxon>Larsenimonas</taxon>
    </lineage>
</organism>
<dbReference type="Gene3D" id="3.40.50.620">
    <property type="entry name" value="HUPs"/>
    <property type="match status" value="1"/>
</dbReference>
<dbReference type="NCBIfam" id="TIGR00125">
    <property type="entry name" value="cyt_tran_rel"/>
    <property type="match status" value="1"/>
</dbReference>
<keyword evidence="2 4" id="KW-0548">Nucleotidyltransferase</keyword>
<dbReference type="NCBIfam" id="NF003786">
    <property type="entry name" value="PRK05379.1-2"/>
    <property type="match status" value="1"/>
</dbReference>
<proteinExistence type="predicted"/>
<dbReference type="Pfam" id="PF00293">
    <property type="entry name" value="NUDIX"/>
    <property type="match status" value="1"/>
</dbReference>
<protein>
    <submittedName>
        <fullName evidence="4">Bifunctional nicotinamide-nucleotide adenylyltransferase/Nudix hydroxylase</fullName>
        <ecNumber evidence="4">2.7.7.1</ecNumber>
        <ecNumber evidence="4">3.6.1.-</ecNumber>
    </submittedName>
</protein>
<dbReference type="EC" id="3.6.1.-" evidence="4"/>
<dbReference type="Gene3D" id="3.90.79.10">
    <property type="entry name" value="Nucleoside Triphosphate Pyrophosphohydrolase"/>
    <property type="match status" value="1"/>
</dbReference>
<evidence type="ECO:0000259" key="3">
    <source>
        <dbReference type="PROSITE" id="PS51462"/>
    </source>
</evidence>
<dbReference type="RefSeq" id="WP_265895647.1">
    <property type="nucleotide sequence ID" value="NZ_JAPIVE010000001.1"/>
</dbReference>
<dbReference type="InterPro" id="IPR004821">
    <property type="entry name" value="Cyt_trans-like"/>
</dbReference>
<dbReference type="GO" id="GO:0000309">
    <property type="term" value="F:nicotinamide-nucleotide adenylyltransferase activity"/>
    <property type="evidence" value="ECO:0007669"/>
    <property type="project" value="UniProtKB-EC"/>
</dbReference>
<evidence type="ECO:0000256" key="1">
    <source>
        <dbReference type="ARBA" id="ARBA00022679"/>
    </source>
</evidence>
<dbReference type="GO" id="GO:0016787">
    <property type="term" value="F:hydrolase activity"/>
    <property type="evidence" value="ECO:0007669"/>
    <property type="project" value="UniProtKB-KW"/>
</dbReference>
<keyword evidence="5" id="KW-1185">Reference proteome</keyword>
<dbReference type="PANTHER" id="PTHR21342">
    <property type="entry name" value="PHOSPHOPANTETHEINE ADENYLYLTRANSFERASE"/>
    <property type="match status" value="1"/>
</dbReference>
<sequence>MPEKVFDCLVFIGRFQPPHRGHIEVIAQALSKAEQVIVLIGSAWQARSLRNPWTFDERAEMIRACIGSEDQSRLTMVPLLDALYNDDIWVRDVQKKVRDLAMQPAQKLPKIALIGARQTRSNYFLTLFPQWQSVSVDPLDGISSEDIRVPLFHDADTARAYLAQTPHPTLEAPVTARLSQFMDTEHWQALHQERQLLEQYQRAWQDTPYPPMFITVNAVVVQSGHVLLVERRAAPGKGLYALPGGFVQPQERLEDACFRELRDNIRLKVPEPVLRGSLRAHRLFDDPHRSWRGRTLAQAFYLALRPEQRLPEVRMPRTSRHKAVWLPLADLDPEQLFEDHFFIIQSFLGLPAGYNAS</sequence>
<dbReference type="InterPro" id="IPR014729">
    <property type="entry name" value="Rossmann-like_a/b/a_fold"/>
</dbReference>
<keyword evidence="4" id="KW-0378">Hydrolase</keyword>
<dbReference type="InterPro" id="IPR015797">
    <property type="entry name" value="NUDIX_hydrolase-like_dom_sf"/>
</dbReference>
<reference evidence="4" key="1">
    <citation type="submission" date="2022-11" db="EMBL/GenBank/DDBJ databases">
        <title>Larsenimonas rhizosphaerae sp. nov., isolated from a tidal mudflat.</title>
        <authorList>
            <person name="Lee S.D."/>
            <person name="Kim I.S."/>
        </authorList>
    </citation>
    <scope>NUCLEOTIDE SEQUENCE</scope>
    <source>
        <strain evidence="4">GH2-1</strain>
    </source>
</reference>
<gene>
    <name evidence="4" type="ORF">OQ287_03845</name>
</gene>
<feature type="domain" description="Nudix hydrolase" evidence="3">
    <location>
        <begin position="211"/>
        <end position="352"/>
    </location>
</feature>
<dbReference type="SUPFAM" id="SSF52374">
    <property type="entry name" value="Nucleotidylyl transferase"/>
    <property type="match status" value="1"/>
</dbReference>
<dbReference type="SUPFAM" id="SSF55811">
    <property type="entry name" value="Nudix"/>
    <property type="match status" value="1"/>
</dbReference>
<name>A0AA41ZEI5_9GAMM</name>
<keyword evidence="1 4" id="KW-0808">Transferase</keyword>
<dbReference type="CDD" id="cd18873">
    <property type="entry name" value="NUDIX_NadM_like"/>
    <property type="match status" value="1"/>
</dbReference>
<dbReference type="InterPro" id="IPR000086">
    <property type="entry name" value="NUDIX_hydrolase_dom"/>
</dbReference>
<evidence type="ECO:0000313" key="5">
    <source>
        <dbReference type="Proteomes" id="UP001165678"/>
    </source>
</evidence>
<comment type="caution">
    <text evidence="4">The sequence shown here is derived from an EMBL/GenBank/DDBJ whole genome shotgun (WGS) entry which is preliminary data.</text>
</comment>
<dbReference type="PANTHER" id="PTHR21342:SF0">
    <property type="entry name" value="BIFUNCTIONAL NMN ADENYLYLTRANSFERASE_NUDIX HYDROLASE"/>
    <property type="match status" value="1"/>
</dbReference>
<dbReference type="AlphaFoldDB" id="A0AA41ZEI5"/>
<dbReference type="PROSITE" id="PS51462">
    <property type="entry name" value="NUDIX"/>
    <property type="match status" value="1"/>
</dbReference>
<evidence type="ECO:0000256" key="2">
    <source>
        <dbReference type="ARBA" id="ARBA00022695"/>
    </source>
</evidence>
<dbReference type="EC" id="2.7.7.1" evidence="4"/>
<dbReference type="Proteomes" id="UP001165678">
    <property type="component" value="Unassembled WGS sequence"/>
</dbReference>
<dbReference type="Pfam" id="PF01467">
    <property type="entry name" value="CTP_transf_like"/>
    <property type="match status" value="1"/>
</dbReference>
<evidence type="ECO:0000313" key="4">
    <source>
        <dbReference type="EMBL" id="MCX2523362.1"/>
    </source>
</evidence>
<dbReference type="EMBL" id="JAPIVE010000001">
    <property type="protein sequence ID" value="MCX2523362.1"/>
    <property type="molecule type" value="Genomic_DNA"/>
</dbReference>
<accession>A0AA41ZEI5</accession>